<comment type="similarity">
    <text evidence="7">Belongs to the Leviviricetes maturation protein family.</text>
</comment>
<sequence>MPYTSTTESSPVTDKWYGNGDLLASFTNPYVPNHGKVQYTRSGTNHPTAVSLARKRRSANSRFEWVPVPIRKGPKLLYKVWSHRLKKMVWARAISEIRWKLKRVPSYSMPKPLKGLDLPPNALSYASSQTSYYAGSREGSLRYIGRPPYGAYYWDITGDLTARVFPYGPAFGPNVSSYIGGYGPSHPNTFAAITRCDEISTGKLYEKAKRQYINLAQALAERSQTSKLILDLIKGLVSFWIKIKKADLFGAFGSILPKSPKEIANIHLMYRYGVMPLINDFKGAIDALKSPEDTYYKLHTSSKEELPRSVVYDVTESINGIKARTVIYHWAEVKVVHKMRIRIKSNLDAFKSSMKSFGFSNPNALAYELIPFSFVADWFIPIGDYLSKTDAFEGLTLDAATKTVLCKEFYQFERTFEEDVSNPYYKLVTPKTVGFVCERFSCDRTLLSSPPPLPTPDFSIDQKIIRKNVLTALALIVQLKKR</sequence>
<dbReference type="Proteomes" id="UP000676774">
    <property type="component" value="Segment"/>
</dbReference>
<evidence type="ECO:0000256" key="6">
    <source>
        <dbReference type="ARBA" id="ARBA00023296"/>
    </source>
</evidence>
<dbReference type="GeneID" id="80398560"/>
<keyword evidence="6" id="KW-1160">Virus entry into host cell</keyword>
<keyword evidence="4" id="KW-0946">Virion</keyword>
<keyword evidence="3" id="KW-1161">Viral attachment to host cell</keyword>
<evidence type="ECO:0000313" key="9">
    <source>
        <dbReference type="Proteomes" id="UP000676774"/>
    </source>
</evidence>
<dbReference type="RefSeq" id="YP_010769519.1">
    <property type="nucleotide sequence ID" value="NC_074000.1"/>
</dbReference>
<dbReference type="GO" id="GO:0039666">
    <property type="term" value="P:virion attachment to host cell pilus"/>
    <property type="evidence" value="ECO:0007669"/>
    <property type="project" value="UniProtKB-KW"/>
</dbReference>
<name>A0A8S5L0K3_9VIRU</name>
<dbReference type="KEGG" id="vg:80398560"/>
<organism evidence="8 9">
    <name type="scientific">ssRNA phage SRR6255746_2</name>
    <dbReference type="NCBI Taxonomy" id="2786504"/>
    <lineage>
        <taxon>Viruses</taxon>
        <taxon>Riboviria</taxon>
        <taxon>Orthornavirae</taxon>
        <taxon>Lenarviricota</taxon>
        <taxon>Leviviricetes</taxon>
        <taxon>Norzivirales</taxon>
        <taxon>Fiersviridae</taxon>
        <taxon>Methovirus</taxon>
        <taxon>Methovirus lutivicinum</taxon>
    </lineage>
</organism>
<dbReference type="Pfam" id="PF03863">
    <property type="entry name" value="Phage_mat-A"/>
    <property type="match status" value="1"/>
</dbReference>
<evidence type="ECO:0000256" key="4">
    <source>
        <dbReference type="ARBA" id="ARBA00022844"/>
    </source>
</evidence>
<dbReference type="GO" id="GO:0044423">
    <property type="term" value="C:virion component"/>
    <property type="evidence" value="ECO:0007669"/>
    <property type="project" value="UniProtKB-KW"/>
</dbReference>
<comment type="subcellular location">
    <subcellularLocation>
        <location evidence="1">Virion</location>
    </subcellularLocation>
</comment>
<evidence type="ECO:0000256" key="5">
    <source>
        <dbReference type="ARBA" id="ARBA00023104"/>
    </source>
</evidence>
<evidence type="ECO:0000256" key="7">
    <source>
        <dbReference type="ARBA" id="ARBA00035110"/>
    </source>
</evidence>
<evidence type="ECO:0000256" key="3">
    <source>
        <dbReference type="ARBA" id="ARBA00022804"/>
    </source>
</evidence>
<reference evidence="8" key="1">
    <citation type="submission" date="2020-09" db="EMBL/GenBank/DDBJ databases">
        <title>Leviviricetes taxonomy.</title>
        <authorList>
            <person name="Stockdale S.R."/>
            <person name="Callanan J."/>
            <person name="Adriaenssens E.M."/>
            <person name="Kuhn J.H."/>
            <person name="Rumnieks J."/>
            <person name="Shkoporov A."/>
            <person name="Draper L.A."/>
            <person name="Ross P."/>
            <person name="Hill C."/>
        </authorList>
    </citation>
    <scope>NUCLEOTIDE SEQUENCE</scope>
</reference>
<accession>A0A8S5L0K3</accession>
<gene>
    <name evidence="8" type="primary">SRR6255746_2_2</name>
</gene>
<proteinExistence type="inferred from homology"/>
<dbReference type="EMBL" id="BK013676">
    <property type="protein sequence ID" value="DAD50959.1"/>
    <property type="molecule type" value="Genomic_RNA"/>
</dbReference>
<evidence type="ECO:0000313" key="8">
    <source>
        <dbReference type="EMBL" id="DAD50959.1"/>
    </source>
</evidence>
<keyword evidence="5" id="KW-1175">Viral attachment to host cell pilus</keyword>
<dbReference type="InterPro" id="IPR005563">
    <property type="entry name" value="A_protein"/>
</dbReference>
<evidence type="ECO:0000256" key="1">
    <source>
        <dbReference type="ARBA" id="ARBA00004328"/>
    </source>
</evidence>
<keyword evidence="9" id="KW-1185">Reference proteome</keyword>
<evidence type="ECO:0000256" key="2">
    <source>
        <dbReference type="ARBA" id="ARBA00022581"/>
    </source>
</evidence>
<protein>
    <submittedName>
        <fullName evidence="8">Maturation protein</fullName>
    </submittedName>
</protein>
<keyword evidence="2" id="KW-0945">Host-virus interaction</keyword>